<dbReference type="AlphaFoldDB" id="A0A8J3VJ49"/>
<dbReference type="RefSeq" id="WP_203912788.1">
    <property type="nucleotide sequence ID" value="NZ_BONY01000060.1"/>
</dbReference>
<evidence type="ECO:0000313" key="2">
    <source>
        <dbReference type="Proteomes" id="UP000612899"/>
    </source>
</evidence>
<reference evidence="1" key="1">
    <citation type="submission" date="2021-01" db="EMBL/GenBank/DDBJ databases">
        <title>Whole genome shotgun sequence of Rhizocola hellebori NBRC 109834.</title>
        <authorList>
            <person name="Komaki H."/>
            <person name="Tamura T."/>
        </authorList>
    </citation>
    <scope>NUCLEOTIDE SEQUENCE</scope>
    <source>
        <strain evidence="1">NBRC 109834</strain>
    </source>
</reference>
<dbReference type="Pfam" id="PF19465">
    <property type="entry name" value="DUF6002"/>
    <property type="match status" value="1"/>
</dbReference>
<evidence type="ECO:0000313" key="1">
    <source>
        <dbReference type="EMBL" id="GIH09054.1"/>
    </source>
</evidence>
<dbReference type="InterPro" id="IPR046044">
    <property type="entry name" value="DUF6002"/>
</dbReference>
<gene>
    <name evidence="1" type="ORF">Rhe02_71210</name>
</gene>
<protein>
    <submittedName>
        <fullName evidence="1">Uncharacterized protein</fullName>
    </submittedName>
</protein>
<accession>A0A8J3VJ49</accession>
<sequence>MLATPTTIAPPTRNLIVDYYDVIAAAAQLCGASAGGEPGTAQFAPGFALPSLDEEVLRFFEAATAVWRELGEHGGHRLQMLDLTQNPGTRTTKTFASMLIVARAVEFIRATGEPVCLFTPTSANKGIALRDAVARAIAAGLVTPEQLSIVVLAPSSTRAKFRHDALAADPVLRKLNPLLSLDSAQPEAVKALGRAFVDEYAKQARDRHGVNLWFSLALNNYLVADAARAAFEADVSPAAGPRWHAHSVSSAFGLLGYNLGREVLEGSGAADVSTRPGFLLVQHLGTPDMVLNLRHGSFSRDYLPTYRANEVTGGWEQDVDAHFPAVTDDPAEVLDPTFYTHAPVTSPAMNNLIGRFGGDGIVVSRRECLQRYPLLREWFAATSVALPQDPAQLREWSLVMALTGVFNAIDRGLVPAGVEIVIHGSGSYTAQDYAPLAPDAEVISTRDIASAIFGGR</sequence>
<keyword evidence="2" id="KW-1185">Reference proteome</keyword>
<dbReference type="Proteomes" id="UP000612899">
    <property type="component" value="Unassembled WGS sequence"/>
</dbReference>
<name>A0A8J3VJ49_9ACTN</name>
<proteinExistence type="predicted"/>
<comment type="caution">
    <text evidence="1">The sequence shown here is derived from an EMBL/GenBank/DDBJ whole genome shotgun (WGS) entry which is preliminary data.</text>
</comment>
<dbReference type="EMBL" id="BONY01000060">
    <property type="protein sequence ID" value="GIH09054.1"/>
    <property type="molecule type" value="Genomic_DNA"/>
</dbReference>
<organism evidence="1 2">
    <name type="scientific">Rhizocola hellebori</name>
    <dbReference type="NCBI Taxonomy" id="1392758"/>
    <lineage>
        <taxon>Bacteria</taxon>
        <taxon>Bacillati</taxon>
        <taxon>Actinomycetota</taxon>
        <taxon>Actinomycetes</taxon>
        <taxon>Micromonosporales</taxon>
        <taxon>Micromonosporaceae</taxon>
        <taxon>Rhizocola</taxon>
    </lineage>
</organism>